<evidence type="ECO:0000313" key="2">
    <source>
        <dbReference type="EMBL" id="GCC39768.1"/>
    </source>
</evidence>
<organism evidence="2 3">
    <name type="scientific">Chiloscyllium punctatum</name>
    <name type="common">Brownbanded bambooshark</name>
    <name type="synonym">Hemiscyllium punctatum</name>
    <dbReference type="NCBI Taxonomy" id="137246"/>
    <lineage>
        <taxon>Eukaryota</taxon>
        <taxon>Metazoa</taxon>
        <taxon>Chordata</taxon>
        <taxon>Craniata</taxon>
        <taxon>Vertebrata</taxon>
        <taxon>Chondrichthyes</taxon>
        <taxon>Elasmobranchii</taxon>
        <taxon>Galeomorphii</taxon>
        <taxon>Galeoidea</taxon>
        <taxon>Orectolobiformes</taxon>
        <taxon>Hemiscylliidae</taxon>
        <taxon>Chiloscyllium</taxon>
    </lineage>
</organism>
<dbReference type="AlphaFoldDB" id="A0A401TAT1"/>
<feature type="region of interest" description="Disordered" evidence="1">
    <location>
        <begin position="43"/>
        <end position="63"/>
    </location>
</feature>
<keyword evidence="3" id="KW-1185">Reference proteome</keyword>
<proteinExistence type="predicted"/>
<name>A0A401TAT1_CHIPU</name>
<evidence type="ECO:0000313" key="3">
    <source>
        <dbReference type="Proteomes" id="UP000287033"/>
    </source>
</evidence>
<comment type="caution">
    <text evidence="2">The sequence shown here is derived from an EMBL/GenBank/DDBJ whole genome shotgun (WGS) entry which is preliminary data.</text>
</comment>
<accession>A0A401TAT1</accession>
<dbReference type="EMBL" id="BEZZ01020479">
    <property type="protein sequence ID" value="GCC39768.1"/>
    <property type="molecule type" value="Genomic_DNA"/>
</dbReference>
<evidence type="ECO:0000256" key="1">
    <source>
        <dbReference type="SAM" id="MobiDB-lite"/>
    </source>
</evidence>
<gene>
    <name evidence="2" type="ORF">chiPu_0023404</name>
</gene>
<sequence length="89" mass="9751">NEDLVAGTEQLKCVGRLLEDIPRVSEILSTEVALSFKLHIDEMSNESGAQEEEPERDGEQQNNGPLVVSHLWVLLLPSTTDHSVGSVGR</sequence>
<dbReference type="Proteomes" id="UP000287033">
    <property type="component" value="Unassembled WGS sequence"/>
</dbReference>
<protein>
    <submittedName>
        <fullName evidence="2">Uncharacterized protein</fullName>
    </submittedName>
</protein>
<reference evidence="2 3" key="1">
    <citation type="journal article" date="2018" name="Nat. Ecol. Evol.">
        <title>Shark genomes provide insights into elasmobranch evolution and the origin of vertebrates.</title>
        <authorList>
            <person name="Hara Y"/>
            <person name="Yamaguchi K"/>
            <person name="Onimaru K"/>
            <person name="Kadota M"/>
            <person name="Koyanagi M"/>
            <person name="Keeley SD"/>
            <person name="Tatsumi K"/>
            <person name="Tanaka K"/>
            <person name="Motone F"/>
            <person name="Kageyama Y"/>
            <person name="Nozu R"/>
            <person name="Adachi N"/>
            <person name="Nishimura O"/>
            <person name="Nakagawa R"/>
            <person name="Tanegashima C"/>
            <person name="Kiyatake I"/>
            <person name="Matsumoto R"/>
            <person name="Murakumo K"/>
            <person name="Nishida K"/>
            <person name="Terakita A"/>
            <person name="Kuratani S"/>
            <person name="Sato K"/>
            <person name="Hyodo S Kuraku.S."/>
        </authorList>
    </citation>
    <scope>NUCLEOTIDE SEQUENCE [LARGE SCALE GENOMIC DNA]</scope>
</reference>
<feature type="non-terminal residue" evidence="2">
    <location>
        <position position="1"/>
    </location>
</feature>